<reference evidence="2 3" key="1">
    <citation type="submission" date="2021-05" db="EMBL/GenBank/DDBJ databases">
        <authorList>
            <person name="Zahm M."/>
            <person name="Klopp C."/>
            <person name="Cabau C."/>
            <person name="Kuhl H."/>
            <person name="Suciu R."/>
            <person name="Ciorpac M."/>
            <person name="Holostenco D."/>
            <person name="Gessner J."/>
            <person name="Wuertz S."/>
            <person name="Hohne C."/>
            <person name="Stock M."/>
            <person name="Gislard M."/>
            <person name="Lluch J."/>
            <person name="Milhes M."/>
            <person name="Lampietro C."/>
            <person name="Lopez Roques C."/>
            <person name="Donnadieu C."/>
            <person name="Du K."/>
            <person name="Schartl M."/>
            <person name="Guiguen Y."/>
        </authorList>
    </citation>
    <scope>NUCLEOTIDE SEQUENCE [LARGE SCALE GENOMIC DNA]</scope>
    <source>
        <strain evidence="2">Hh-F2</strain>
        <tissue evidence="2">Blood</tissue>
    </source>
</reference>
<gene>
    <name evidence="2" type="ORF">HHUSO_G3663</name>
</gene>
<dbReference type="Gene3D" id="3.60.10.10">
    <property type="entry name" value="Endonuclease/exonuclease/phosphatase"/>
    <property type="match status" value="1"/>
</dbReference>
<feature type="non-terminal residue" evidence="2">
    <location>
        <position position="1"/>
    </location>
</feature>
<dbReference type="EMBL" id="JAHFZB010000003">
    <property type="protein sequence ID" value="KAK6491568.1"/>
    <property type="molecule type" value="Genomic_DNA"/>
</dbReference>
<feature type="domain" description="Endonuclease/exonuclease/phosphatase" evidence="1">
    <location>
        <begin position="112"/>
        <end position="218"/>
    </location>
</feature>
<dbReference type="SUPFAM" id="SSF56219">
    <property type="entry name" value="DNase I-like"/>
    <property type="match status" value="1"/>
</dbReference>
<evidence type="ECO:0000313" key="3">
    <source>
        <dbReference type="Proteomes" id="UP001369086"/>
    </source>
</evidence>
<evidence type="ECO:0000259" key="1">
    <source>
        <dbReference type="Pfam" id="PF14529"/>
    </source>
</evidence>
<dbReference type="PANTHER" id="PTHR33395">
    <property type="entry name" value="TRANSCRIPTASE, PUTATIVE-RELATED-RELATED"/>
    <property type="match status" value="1"/>
</dbReference>
<proteinExistence type="predicted"/>
<keyword evidence="3" id="KW-1185">Reference proteome</keyword>
<sequence>TKCNQTVHELKCLYLNARSIRNTFLELEAIVNVDNYDITEITESWLTPNDGDEFNMEGYSLVRKDRHNKRGPGVTIYIKNNLEWEILESNGNNNESIWIKLNEIKSKGLIVGVCCRPPSSDESLNENLYASIKKISKEGDTLIMGDFNFPNINWDHMTSDNSSDMGMIELVQDCFLSQTVNAPTRYNSCLDLVLTNNEARIHTSQVIESLGISDHNMIKFVGNKSRAVYKSKTRVYNFRRADYKGMQQELLNIDWDRILIDNEAEKNWIKFRDTMLEMQDTFIPKMRKGKLKKNKPQWVNRFIKMGIKNKIK</sequence>
<accession>A0ABR1A3A1</accession>
<dbReference type="PANTHER" id="PTHR33395:SF22">
    <property type="entry name" value="REVERSE TRANSCRIPTASE DOMAIN-CONTAINING PROTEIN"/>
    <property type="match status" value="1"/>
</dbReference>
<dbReference type="Proteomes" id="UP001369086">
    <property type="component" value="Unassembled WGS sequence"/>
</dbReference>
<organism evidence="2 3">
    <name type="scientific">Huso huso</name>
    <name type="common">Beluga</name>
    <name type="synonym">Acipenser huso</name>
    <dbReference type="NCBI Taxonomy" id="61971"/>
    <lineage>
        <taxon>Eukaryota</taxon>
        <taxon>Metazoa</taxon>
        <taxon>Chordata</taxon>
        <taxon>Craniata</taxon>
        <taxon>Vertebrata</taxon>
        <taxon>Euteleostomi</taxon>
        <taxon>Actinopterygii</taxon>
        <taxon>Chondrostei</taxon>
        <taxon>Acipenseriformes</taxon>
        <taxon>Acipenseridae</taxon>
        <taxon>Huso</taxon>
    </lineage>
</organism>
<dbReference type="Pfam" id="PF14529">
    <property type="entry name" value="Exo_endo_phos_2"/>
    <property type="match status" value="1"/>
</dbReference>
<dbReference type="InterPro" id="IPR036691">
    <property type="entry name" value="Endo/exonu/phosph_ase_sf"/>
</dbReference>
<evidence type="ECO:0000313" key="2">
    <source>
        <dbReference type="EMBL" id="KAK6491568.1"/>
    </source>
</evidence>
<protein>
    <recommendedName>
        <fullName evidence="1">Endonuclease/exonuclease/phosphatase domain-containing protein</fullName>
    </recommendedName>
</protein>
<comment type="caution">
    <text evidence="2">The sequence shown here is derived from an EMBL/GenBank/DDBJ whole genome shotgun (WGS) entry which is preliminary data.</text>
</comment>
<dbReference type="InterPro" id="IPR005135">
    <property type="entry name" value="Endo/exonuclease/phosphatase"/>
</dbReference>
<name>A0ABR1A3A1_HUSHU</name>